<accession>A0A0F4JRT1</accession>
<keyword evidence="1" id="KW-0233">DNA recombination</keyword>
<comment type="caution">
    <text evidence="3">The sequence shown here is derived from an EMBL/GenBank/DDBJ whole genome shotgun (WGS) entry which is preliminary data.</text>
</comment>
<dbReference type="GO" id="GO:0006310">
    <property type="term" value="P:DNA recombination"/>
    <property type="evidence" value="ECO:0007669"/>
    <property type="project" value="UniProtKB-KW"/>
</dbReference>
<feature type="domain" description="Tyr recombinase" evidence="2">
    <location>
        <begin position="64"/>
        <end position="275"/>
    </location>
</feature>
<dbReference type="InterPro" id="IPR011010">
    <property type="entry name" value="DNA_brk_join_enz"/>
</dbReference>
<gene>
    <name evidence="3" type="ORF">VR44_06620</name>
</gene>
<evidence type="ECO:0000313" key="3">
    <source>
        <dbReference type="EMBL" id="KJY37067.1"/>
    </source>
</evidence>
<evidence type="ECO:0000259" key="2">
    <source>
        <dbReference type="PROSITE" id="PS51898"/>
    </source>
</evidence>
<keyword evidence="4" id="KW-1185">Reference proteome</keyword>
<dbReference type="GO" id="GO:0003677">
    <property type="term" value="F:DNA binding"/>
    <property type="evidence" value="ECO:0007669"/>
    <property type="project" value="InterPro"/>
</dbReference>
<feature type="non-terminal residue" evidence="3">
    <location>
        <position position="1"/>
    </location>
</feature>
<dbReference type="AlphaFoldDB" id="A0A0F4JRT1"/>
<sequence length="293" mass="33024">AGSLRRTDSNAFVDELIGKGLAASYVHQVFKTWRIFVHWMVDEKEIPLPANIVSRIKLPEIPKRKVVDLTPQQVARIAECIEPRFEVLVWEAACGGVREGEAFGMTKDRVDFLRRRWHIAEQRQKGQAVKTKTKASMTWVSVDQFLLDKIAAHLAAGYDRPAQVQHATELRRIRRQAQGVWTPPVDEGLIVTNHAGRPLTRQTFHPYWREAVEEAGVDPDARFHDLKGFYTRTLATSGNHDPKTVQRLSRHARFEETWDTYAETGAGAEDVKVIAFSSAFTATGDEDPSAAAV</sequence>
<name>A0A0F4JRT1_9ACTN</name>
<dbReference type="PATRIC" id="fig|68223.7.peg.3242"/>
<reference evidence="3 4" key="1">
    <citation type="submission" date="2015-02" db="EMBL/GenBank/DDBJ databases">
        <authorList>
            <person name="Ju K.-S."/>
            <person name="Doroghazi J.R."/>
            <person name="Metcalf W."/>
        </authorList>
    </citation>
    <scope>NUCLEOTIDE SEQUENCE [LARGE SCALE GENOMIC DNA]</scope>
    <source>
        <strain evidence="3 4">NRRL ISP-5550</strain>
    </source>
</reference>
<dbReference type="GO" id="GO:0015074">
    <property type="term" value="P:DNA integration"/>
    <property type="evidence" value="ECO:0007669"/>
    <property type="project" value="InterPro"/>
</dbReference>
<dbReference type="InterPro" id="IPR013762">
    <property type="entry name" value="Integrase-like_cat_sf"/>
</dbReference>
<dbReference type="SUPFAM" id="SSF56349">
    <property type="entry name" value="DNA breaking-rejoining enzymes"/>
    <property type="match status" value="1"/>
</dbReference>
<proteinExistence type="predicted"/>
<dbReference type="Pfam" id="PF00589">
    <property type="entry name" value="Phage_integrase"/>
    <property type="match status" value="1"/>
</dbReference>
<dbReference type="EMBL" id="JZWV01000121">
    <property type="protein sequence ID" value="KJY37067.1"/>
    <property type="molecule type" value="Genomic_DNA"/>
</dbReference>
<dbReference type="InterPro" id="IPR002104">
    <property type="entry name" value="Integrase_catalytic"/>
</dbReference>
<evidence type="ECO:0000313" key="4">
    <source>
        <dbReference type="Proteomes" id="UP000033551"/>
    </source>
</evidence>
<dbReference type="RefSeq" id="WP_045946438.1">
    <property type="nucleotide sequence ID" value="NZ_JZWV01000121.1"/>
</dbReference>
<dbReference type="OrthoDB" id="1822491at2"/>
<dbReference type="PROSITE" id="PS51898">
    <property type="entry name" value="TYR_RECOMBINASE"/>
    <property type="match status" value="1"/>
</dbReference>
<evidence type="ECO:0000256" key="1">
    <source>
        <dbReference type="ARBA" id="ARBA00023172"/>
    </source>
</evidence>
<protein>
    <recommendedName>
        <fullName evidence="2">Tyr recombinase domain-containing protein</fullName>
    </recommendedName>
</protein>
<organism evidence="3 4">
    <name type="scientific">Streptomyces katrae</name>
    <dbReference type="NCBI Taxonomy" id="68223"/>
    <lineage>
        <taxon>Bacteria</taxon>
        <taxon>Bacillati</taxon>
        <taxon>Actinomycetota</taxon>
        <taxon>Actinomycetes</taxon>
        <taxon>Kitasatosporales</taxon>
        <taxon>Streptomycetaceae</taxon>
        <taxon>Streptomyces</taxon>
    </lineage>
</organism>
<dbReference type="Gene3D" id="1.10.443.10">
    <property type="entry name" value="Intergrase catalytic core"/>
    <property type="match status" value="1"/>
</dbReference>
<dbReference type="Proteomes" id="UP000033551">
    <property type="component" value="Unassembled WGS sequence"/>
</dbReference>